<comment type="caution">
    <text evidence="2">The sequence shown here is derived from an EMBL/GenBank/DDBJ whole genome shotgun (WGS) entry which is preliminary data.</text>
</comment>
<organism evidence="2 3">
    <name type="scientific">Tumebacillus lacus</name>
    <dbReference type="NCBI Taxonomy" id="2995335"/>
    <lineage>
        <taxon>Bacteria</taxon>
        <taxon>Bacillati</taxon>
        <taxon>Bacillota</taxon>
        <taxon>Bacilli</taxon>
        <taxon>Bacillales</taxon>
        <taxon>Alicyclobacillaceae</taxon>
        <taxon>Tumebacillus</taxon>
    </lineage>
</organism>
<dbReference type="Proteomes" id="UP001208017">
    <property type="component" value="Unassembled WGS sequence"/>
</dbReference>
<feature type="region of interest" description="Disordered" evidence="1">
    <location>
        <begin position="1"/>
        <end position="20"/>
    </location>
</feature>
<accession>A0ABT3X0D8</accession>
<keyword evidence="3" id="KW-1185">Reference proteome</keyword>
<name>A0ABT3X0D8_9BACL</name>
<reference evidence="2 3" key="1">
    <citation type="submission" date="2022-11" db="EMBL/GenBank/DDBJ databases">
        <title>Study of microbial diversity in lake waters.</title>
        <authorList>
            <person name="Zhang J."/>
        </authorList>
    </citation>
    <scope>NUCLEOTIDE SEQUENCE [LARGE SCALE GENOMIC DNA]</scope>
    <source>
        <strain evidence="2 3">DT12</strain>
    </source>
</reference>
<protein>
    <submittedName>
        <fullName evidence="2">Uncharacterized protein</fullName>
    </submittedName>
</protein>
<gene>
    <name evidence="2" type="ORF">OS242_10325</name>
</gene>
<evidence type="ECO:0000313" key="2">
    <source>
        <dbReference type="EMBL" id="MCX7570359.1"/>
    </source>
</evidence>
<proteinExistence type="predicted"/>
<evidence type="ECO:0000313" key="3">
    <source>
        <dbReference type="Proteomes" id="UP001208017"/>
    </source>
</evidence>
<sequence>MVVPQRSSHMIPRGDEPVGHVQYGTEPDKTLQLGNATVKIFAPKGLTKEEIDRRDLEIHRAVADILRSRSESAASTGA</sequence>
<dbReference type="EMBL" id="JAPMLT010000004">
    <property type="protein sequence ID" value="MCX7570359.1"/>
    <property type="molecule type" value="Genomic_DNA"/>
</dbReference>
<dbReference type="RefSeq" id="WP_267151606.1">
    <property type="nucleotide sequence ID" value="NZ_JAPMLT010000004.1"/>
</dbReference>
<evidence type="ECO:0000256" key="1">
    <source>
        <dbReference type="SAM" id="MobiDB-lite"/>
    </source>
</evidence>